<evidence type="ECO:0000256" key="1">
    <source>
        <dbReference type="ARBA" id="ARBA00001970"/>
    </source>
</evidence>
<evidence type="ECO:0000313" key="15">
    <source>
        <dbReference type="EMBL" id="KQK28970.1"/>
    </source>
</evidence>
<dbReference type="STRING" id="53254.SAMN05660750_05078"/>
<evidence type="ECO:0000256" key="6">
    <source>
        <dbReference type="ARBA" id="ARBA00022692"/>
    </source>
</evidence>
<feature type="transmembrane region" description="Helical" evidence="13">
    <location>
        <begin position="104"/>
        <end position="130"/>
    </location>
</feature>
<dbReference type="SUPFAM" id="SSF81342">
    <property type="entry name" value="Transmembrane di-heme cytochromes"/>
    <property type="match status" value="1"/>
</dbReference>
<evidence type="ECO:0000313" key="18">
    <source>
        <dbReference type="Proteomes" id="UP000190130"/>
    </source>
</evidence>
<accession>A0A0Q3SU71</accession>
<dbReference type="InterPro" id="IPR011577">
    <property type="entry name" value="Cyt_b561_bac/Ni-Hgenase"/>
</dbReference>
<evidence type="ECO:0000256" key="2">
    <source>
        <dbReference type="ARBA" id="ARBA00004651"/>
    </source>
</evidence>
<dbReference type="EMBL" id="FUYX01000027">
    <property type="protein sequence ID" value="SKC17581.1"/>
    <property type="molecule type" value="Genomic_DNA"/>
</dbReference>
<evidence type="ECO:0000256" key="4">
    <source>
        <dbReference type="ARBA" id="ARBA00022475"/>
    </source>
</evidence>
<evidence type="ECO:0000313" key="17">
    <source>
        <dbReference type="Proteomes" id="UP000051562"/>
    </source>
</evidence>
<dbReference type="RefSeq" id="WP_055729731.1">
    <property type="nucleotide sequence ID" value="NZ_FUYX01000027.1"/>
</dbReference>
<keyword evidence="17" id="KW-1185">Reference proteome</keyword>
<comment type="cofactor">
    <cofactor evidence="1">
        <name>heme b</name>
        <dbReference type="ChEBI" id="CHEBI:60344"/>
    </cofactor>
</comment>
<gene>
    <name evidence="15" type="ORF">ARD30_20205</name>
    <name evidence="16" type="ORF">SAMN05660750_05078</name>
</gene>
<proteinExistence type="inferred from homology"/>
<dbReference type="InterPro" id="IPR052168">
    <property type="entry name" value="Cytochrome_b561_oxidase"/>
</dbReference>
<feature type="domain" description="Cytochrome b561 bacterial/Ni-hydrogenase" evidence="14">
    <location>
        <begin position="25"/>
        <end position="172"/>
    </location>
</feature>
<evidence type="ECO:0000256" key="3">
    <source>
        <dbReference type="ARBA" id="ARBA00022448"/>
    </source>
</evidence>
<dbReference type="GO" id="GO:0005886">
    <property type="term" value="C:plasma membrane"/>
    <property type="evidence" value="ECO:0007669"/>
    <property type="project" value="UniProtKB-SubCell"/>
</dbReference>
<evidence type="ECO:0000256" key="5">
    <source>
        <dbReference type="ARBA" id="ARBA00022617"/>
    </source>
</evidence>
<keyword evidence="4" id="KW-1003">Cell membrane</keyword>
<dbReference type="GO" id="GO:0046872">
    <property type="term" value="F:metal ion binding"/>
    <property type="evidence" value="ECO:0007669"/>
    <property type="project" value="UniProtKB-KW"/>
</dbReference>
<feature type="transmembrane region" description="Helical" evidence="13">
    <location>
        <begin position="65"/>
        <end position="83"/>
    </location>
</feature>
<organism evidence="15 17">
    <name type="scientific">Bosea thiooxidans</name>
    <dbReference type="NCBI Taxonomy" id="53254"/>
    <lineage>
        <taxon>Bacteria</taxon>
        <taxon>Pseudomonadati</taxon>
        <taxon>Pseudomonadota</taxon>
        <taxon>Alphaproteobacteria</taxon>
        <taxon>Hyphomicrobiales</taxon>
        <taxon>Boseaceae</taxon>
        <taxon>Bosea</taxon>
    </lineage>
</organism>
<evidence type="ECO:0000259" key="14">
    <source>
        <dbReference type="Pfam" id="PF01292"/>
    </source>
</evidence>
<dbReference type="Gene3D" id="1.20.950.20">
    <property type="entry name" value="Transmembrane di-heme cytochromes, Chain C"/>
    <property type="match status" value="1"/>
</dbReference>
<dbReference type="GO" id="GO:0020037">
    <property type="term" value="F:heme binding"/>
    <property type="evidence" value="ECO:0007669"/>
    <property type="project" value="TreeGrafter"/>
</dbReference>
<dbReference type="GO" id="GO:0009055">
    <property type="term" value="F:electron transfer activity"/>
    <property type="evidence" value="ECO:0007669"/>
    <property type="project" value="InterPro"/>
</dbReference>
<feature type="transmembrane region" description="Helical" evidence="13">
    <location>
        <begin position="150"/>
        <end position="172"/>
    </location>
</feature>
<keyword evidence="8" id="KW-0249">Electron transport</keyword>
<dbReference type="GO" id="GO:0022904">
    <property type="term" value="P:respiratory electron transport chain"/>
    <property type="evidence" value="ECO:0007669"/>
    <property type="project" value="InterPro"/>
</dbReference>
<keyword evidence="10" id="KW-0408">Iron</keyword>
<comment type="subcellular location">
    <subcellularLocation>
        <location evidence="2">Cell membrane</location>
        <topology evidence="2">Multi-pass membrane protein</topology>
    </subcellularLocation>
</comment>
<dbReference type="PANTHER" id="PTHR30529">
    <property type="entry name" value="CYTOCHROME B561"/>
    <property type="match status" value="1"/>
</dbReference>
<dbReference type="Proteomes" id="UP000051562">
    <property type="component" value="Unassembled WGS sequence"/>
</dbReference>
<reference evidence="15 17" key="1">
    <citation type="submission" date="2015-10" db="EMBL/GenBank/DDBJ databases">
        <title>Draft genome of Bosea thiooxidans.</title>
        <authorList>
            <person name="Wang X."/>
        </authorList>
    </citation>
    <scope>NUCLEOTIDE SEQUENCE [LARGE SCALE GENOMIC DNA]</scope>
    <source>
        <strain evidence="15 17">CGMCC 9174</strain>
    </source>
</reference>
<sequence>MTRSIETPGTAPDGGQGERGGEHGFPFIARLLHWSTAVLVLALFAVGIAMTSLGTGRWAAALHTLHKTVGVFLFVLVALRLGYRVVARLRGRWARAAGGRVIHRVLYGLLLVVPLLGLAGVSDFGGRAIYGGIELPAIWPEGAGYADTLFRSHAVLAFLLVGLVTVHICLALDEYIRQPQRAEPAQAALGGAGNSSSLPGRDVS</sequence>
<evidence type="ECO:0000256" key="13">
    <source>
        <dbReference type="SAM" id="Phobius"/>
    </source>
</evidence>
<evidence type="ECO:0000256" key="12">
    <source>
        <dbReference type="ARBA" id="ARBA00037975"/>
    </source>
</evidence>
<dbReference type="Pfam" id="PF01292">
    <property type="entry name" value="Ni_hydr_CYTB"/>
    <property type="match status" value="1"/>
</dbReference>
<keyword evidence="11 13" id="KW-0472">Membrane</keyword>
<name>A0A0Q3SU71_9HYPH</name>
<evidence type="ECO:0000256" key="8">
    <source>
        <dbReference type="ARBA" id="ARBA00022982"/>
    </source>
</evidence>
<dbReference type="EMBL" id="LMAR01000055">
    <property type="protein sequence ID" value="KQK28970.1"/>
    <property type="molecule type" value="Genomic_DNA"/>
</dbReference>
<evidence type="ECO:0000256" key="10">
    <source>
        <dbReference type="ARBA" id="ARBA00023004"/>
    </source>
</evidence>
<dbReference type="OrthoDB" id="8156287at2"/>
<keyword evidence="6 13" id="KW-0812">Transmembrane</keyword>
<dbReference type="InterPro" id="IPR016174">
    <property type="entry name" value="Di-haem_cyt_TM"/>
</dbReference>
<dbReference type="AlphaFoldDB" id="A0A0Q3SU71"/>
<keyword evidence="5" id="KW-0349">Heme</keyword>
<dbReference type="Proteomes" id="UP000190130">
    <property type="component" value="Unassembled WGS sequence"/>
</dbReference>
<evidence type="ECO:0000256" key="7">
    <source>
        <dbReference type="ARBA" id="ARBA00022723"/>
    </source>
</evidence>
<evidence type="ECO:0000313" key="16">
    <source>
        <dbReference type="EMBL" id="SKC17581.1"/>
    </source>
</evidence>
<protein>
    <submittedName>
        <fullName evidence="16">Cytochrome b561</fullName>
    </submittedName>
</protein>
<keyword evidence="3" id="KW-0813">Transport</keyword>
<feature type="transmembrane region" description="Helical" evidence="13">
    <location>
        <begin position="31"/>
        <end position="53"/>
    </location>
</feature>
<keyword evidence="9 13" id="KW-1133">Transmembrane helix</keyword>
<dbReference type="PANTHER" id="PTHR30529:SF1">
    <property type="entry name" value="CYTOCHROME B561 HOMOLOG 2"/>
    <property type="match status" value="1"/>
</dbReference>
<keyword evidence="7" id="KW-0479">Metal-binding</keyword>
<comment type="similarity">
    <text evidence="12">Belongs to the cytochrome b561 family.</text>
</comment>
<reference evidence="16 18" key="2">
    <citation type="submission" date="2017-02" db="EMBL/GenBank/DDBJ databases">
        <authorList>
            <person name="Peterson S.W."/>
        </authorList>
    </citation>
    <scope>NUCLEOTIDE SEQUENCE [LARGE SCALE GENOMIC DNA]</scope>
    <source>
        <strain evidence="16 18">DSM 9653</strain>
    </source>
</reference>
<evidence type="ECO:0000256" key="9">
    <source>
        <dbReference type="ARBA" id="ARBA00022989"/>
    </source>
</evidence>
<evidence type="ECO:0000256" key="11">
    <source>
        <dbReference type="ARBA" id="ARBA00023136"/>
    </source>
</evidence>